<dbReference type="Proteomes" id="UP000827284">
    <property type="component" value="Unassembled WGS sequence"/>
</dbReference>
<organism evidence="2 3">
    <name type="scientific">Entomortierella parvispora</name>
    <dbReference type="NCBI Taxonomy" id="205924"/>
    <lineage>
        <taxon>Eukaryota</taxon>
        <taxon>Fungi</taxon>
        <taxon>Fungi incertae sedis</taxon>
        <taxon>Mucoromycota</taxon>
        <taxon>Mortierellomycotina</taxon>
        <taxon>Mortierellomycetes</taxon>
        <taxon>Mortierellales</taxon>
        <taxon>Mortierellaceae</taxon>
        <taxon>Entomortierella</taxon>
    </lineage>
</organism>
<reference evidence="2" key="2">
    <citation type="journal article" date="2022" name="Microbiol. Resour. Announc.">
        <title>Whole-Genome Sequence of Entomortierella parvispora E1425, a Mucoromycotan Fungus Associated with Burkholderiaceae-Related Endosymbiotic Bacteria.</title>
        <authorList>
            <person name="Herlambang A."/>
            <person name="Guo Y."/>
            <person name="Takashima Y."/>
            <person name="Narisawa K."/>
            <person name="Ohta H."/>
            <person name="Nishizawa T."/>
        </authorList>
    </citation>
    <scope>NUCLEOTIDE SEQUENCE</scope>
    <source>
        <strain evidence="2">E1425</strain>
    </source>
</reference>
<dbReference type="InterPro" id="IPR036047">
    <property type="entry name" value="F-box-like_dom_sf"/>
</dbReference>
<dbReference type="InterPro" id="IPR001810">
    <property type="entry name" value="F-box_dom"/>
</dbReference>
<dbReference type="AlphaFoldDB" id="A0A9P3HEN8"/>
<keyword evidence="3" id="KW-1185">Reference proteome</keyword>
<dbReference type="SUPFAM" id="SSF52047">
    <property type="entry name" value="RNI-like"/>
    <property type="match status" value="1"/>
</dbReference>
<comment type="caution">
    <text evidence="2">The sequence shown here is derived from an EMBL/GenBank/DDBJ whole genome shotgun (WGS) entry which is preliminary data.</text>
</comment>
<protein>
    <recommendedName>
        <fullName evidence="1">F-box domain-containing protein</fullName>
    </recommendedName>
</protein>
<proteinExistence type="predicted"/>
<dbReference type="InterPro" id="IPR032675">
    <property type="entry name" value="LRR_dom_sf"/>
</dbReference>
<accession>A0A9P3HEN8</accession>
<dbReference type="Gene3D" id="3.80.10.10">
    <property type="entry name" value="Ribonuclease Inhibitor"/>
    <property type="match status" value="1"/>
</dbReference>
<gene>
    <name evidence="2" type="ORF">EMPS_07300</name>
</gene>
<sequence length="606" mass="69510">MSILTMTIISIFDIPPIQDGLASYLTPSDLAQCARVSRSWSAAFVPCLYRSIDITTLKTLHFFETPETLAALTRHSCHVRTFRTCYLSALKALAPSLFQGPTSFRNLDRFHWRDRKRAGPQAVFKDEDPLDAIDFLEAHRSIREVHLSYKYLRSEFSRRLTRFLASRNVQQDRLTGDSVPTTTGAALTRRLRRVRINYVFLLHDKEIFDLSIAAAGPGLGRTDGDDDLEGDYYLSDGLFLEQWHLVQTRGDYDDRGDYEAATSGLQSDREQTPMELAWADDTTDLDNTRHQRLVPGVCRWRDLSLDCPSYFGYGSVVLQALRCSPQLERLSWLSIEDMIGLQELPYFLQQKCPRIRHLVLGRMPLEATDEDLAAVFEAVVGGLISFKAVGSFLLHPISIESLHYVHGSTLTHLDMLEMNRYHSLLFLELITGLPSLQSLKATVSFSRDFKSADIYDMDGVIVDYTEMFERDWPFRDHLKELYLAVFRGNDMEADEKVFMWGDGSLTDQFTVYLSSQIGALHRLESLEIGGWMLMLRKDAHMKEMAGLKRLKYLDMSDHNLVRWAKSEADWICENWPALVEIKGLKSHHHAVAREAFLKNRPWILFS</sequence>
<evidence type="ECO:0000313" key="3">
    <source>
        <dbReference type="Proteomes" id="UP000827284"/>
    </source>
</evidence>
<dbReference type="EMBL" id="BQFW01000010">
    <property type="protein sequence ID" value="GJJ74942.1"/>
    <property type="molecule type" value="Genomic_DNA"/>
</dbReference>
<feature type="domain" description="F-box" evidence="1">
    <location>
        <begin position="23"/>
        <end position="54"/>
    </location>
</feature>
<dbReference type="OrthoDB" id="2448738at2759"/>
<name>A0A9P3HEN8_9FUNG</name>
<evidence type="ECO:0000313" key="2">
    <source>
        <dbReference type="EMBL" id="GJJ74942.1"/>
    </source>
</evidence>
<dbReference type="Pfam" id="PF12937">
    <property type="entry name" value="F-box-like"/>
    <property type="match status" value="1"/>
</dbReference>
<reference evidence="2" key="1">
    <citation type="submission" date="2021-11" db="EMBL/GenBank/DDBJ databases">
        <authorList>
            <person name="Herlambang A."/>
            <person name="Guo Y."/>
            <person name="Takashima Y."/>
            <person name="Nishizawa T."/>
        </authorList>
    </citation>
    <scope>NUCLEOTIDE SEQUENCE</scope>
    <source>
        <strain evidence="2">E1425</strain>
    </source>
</reference>
<evidence type="ECO:0000259" key="1">
    <source>
        <dbReference type="Pfam" id="PF12937"/>
    </source>
</evidence>
<dbReference type="SUPFAM" id="SSF81383">
    <property type="entry name" value="F-box domain"/>
    <property type="match status" value="1"/>
</dbReference>